<comment type="caution">
    <text evidence="1">The sequence shown here is derived from an EMBL/GenBank/DDBJ whole genome shotgun (WGS) entry which is preliminary data.</text>
</comment>
<organism evidence="1 2">
    <name type="scientific">Aureibacter tunicatorum</name>
    <dbReference type="NCBI Taxonomy" id="866807"/>
    <lineage>
        <taxon>Bacteria</taxon>
        <taxon>Pseudomonadati</taxon>
        <taxon>Bacteroidota</taxon>
        <taxon>Cytophagia</taxon>
        <taxon>Cytophagales</taxon>
        <taxon>Persicobacteraceae</taxon>
        <taxon>Aureibacter</taxon>
    </lineage>
</organism>
<keyword evidence="2" id="KW-1185">Reference proteome</keyword>
<name>A0AAE3XRG4_9BACT</name>
<dbReference type="AlphaFoldDB" id="A0AAE3XRG4"/>
<reference evidence="1" key="1">
    <citation type="submission" date="2023-07" db="EMBL/GenBank/DDBJ databases">
        <title>Genomic Encyclopedia of Type Strains, Phase IV (KMG-IV): sequencing the most valuable type-strain genomes for metagenomic binning, comparative biology and taxonomic classification.</title>
        <authorList>
            <person name="Goeker M."/>
        </authorList>
    </citation>
    <scope>NUCLEOTIDE SEQUENCE</scope>
    <source>
        <strain evidence="1">DSM 26174</strain>
    </source>
</reference>
<dbReference type="Proteomes" id="UP001185092">
    <property type="component" value="Unassembled WGS sequence"/>
</dbReference>
<dbReference type="RefSeq" id="WP_338390265.1">
    <property type="nucleotide sequence ID" value="NZ_AP025305.1"/>
</dbReference>
<gene>
    <name evidence="1" type="ORF">HNQ88_003142</name>
</gene>
<dbReference type="Pfam" id="PF06037">
    <property type="entry name" value="DUF922"/>
    <property type="match status" value="1"/>
</dbReference>
<evidence type="ECO:0000313" key="1">
    <source>
        <dbReference type="EMBL" id="MDR6240094.1"/>
    </source>
</evidence>
<sequence>MSNILKFKLIIIVSCITLTLSFKYRMNQKHKTFVYWKQIEWNDFKGNQQDLLIKDNYAANISSHIILEEDSVLPQKAHAVMYPYKSSKVDKKKTDYLLNHEQYHFNITEAFARKLNRAIEYDTLASDEKIKVIHQLISHHEKIWQADYDKETEHGRNNIMQKYWEYRIDSLLIECENPNYFNEAL</sequence>
<proteinExistence type="predicted"/>
<protein>
    <recommendedName>
        <fullName evidence="3">DUF922 domain-containing protein</fullName>
    </recommendedName>
</protein>
<dbReference type="EMBL" id="JAVDQD010000003">
    <property type="protein sequence ID" value="MDR6240094.1"/>
    <property type="molecule type" value="Genomic_DNA"/>
</dbReference>
<dbReference type="InterPro" id="IPR010321">
    <property type="entry name" value="DUF922"/>
</dbReference>
<evidence type="ECO:0008006" key="3">
    <source>
        <dbReference type="Google" id="ProtNLM"/>
    </source>
</evidence>
<evidence type="ECO:0000313" key="2">
    <source>
        <dbReference type="Proteomes" id="UP001185092"/>
    </source>
</evidence>
<accession>A0AAE3XRG4</accession>